<dbReference type="Pfam" id="PF13432">
    <property type="entry name" value="TPR_16"/>
    <property type="match status" value="1"/>
</dbReference>
<protein>
    <submittedName>
        <fullName evidence="3">Tetratricopeptide repeat-containing protein</fullName>
    </submittedName>
</protein>
<dbReference type="Pfam" id="PF13174">
    <property type="entry name" value="TPR_6"/>
    <property type="match status" value="1"/>
</dbReference>
<dbReference type="RefSeq" id="WP_245855302.1">
    <property type="nucleotide sequence ID" value="NZ_FZNS01000003.1"/>
</dbReference>
<accession>A0A238WSG7</accession>
<evidence type="ECO:0000256" key="1">
    <source>
        <dbReference type="ARBA" id="ARBA00022737"/>
    </source>
</evidence>
<dbReference type="AlphaFoldDB" id="A0A238WSG7"/>
<dbReference type="PANTHER" id="PTHR45586:SF1">
    <property type="entry name" value="LIPOPOLYSACCHARIDE ASSEMBLY PROTEIN B"/>
    <property type="match status" value="1"/>
</dbReference>
<dbReference type="SUPFAM" id="SSF48452">
    <property type="entry name" value="TPR-like"/>
    <property type="match status" value="2"/>
</dbReference>
<dbReference type="Gene3D" id="1.25.40.10">
    <property type="entry name" value="Tetratricopeptide repeat domain"/>
    <property type="match status" value="3"/>
</dbReference>
<keyword evidence="2" id="KW-0802">TPR repeat</keyword>
<keyword evidence="1" id="KW-0677">Repeat</keyword>
<keyword evidence="4" id="KW-1185">Reference proteome</keyword>
<reference evidence="4" key="1">
    <citation type="submission" date="2017-06" db="EMBL/GenBank/DDBJ databases">
        <authorList>
            <person name="Varghese N."/>
            <person name="Submissions S."/>
        </authorList>
    </citation>
    <scope>NUCLEOTIDE SEQUENCE [LARGE SCALE GENOMIC DNA]</scope>
    <source>
        <strain evidence="4">DSM 28041</strain>
    </source>
</reference>
<evidence type="ECO:0000313" key="4">
    <source>
        <dbReference type="Proteomes" id="UP000198310"/>
    </source>
</evidence>
<proteinExistence type="predicted"/>
<dbReference type="InterPro" id="IPR051012">
    <property type="entry name" value="CellSynth/LPSAsmb/PSIAsmb"/>
</dbReference>
<evidence type="ECO:0000256" key="2">
    <source>
        <dbReference type="ARBA" id="ARBA00022803"/>
    </source>
</evidence>
<dbReference type="InterPro" id="IPR019734">
    <property type="entry name" value="TPR_rpt"/>
</dbReference>
<dbReference type="Proteomes" id="UP000198310">
    <property type="component" value="Unassembled WGS sequence"/>
</dbReference>
<sequence length="615" mass="69433">MKMQLRSVLQKGGVALALVGGLHLLIPTAGKAQGEGNTIALAREYARKGESEKAVYLFGRLRNEDQTASAILPDYVASLQNLAKHKDAEKLVKRALKQRPEDPTLGVLLGGVYTKANDQAAAQKQYERVVSQLTTAQVVPVAAEFQKASLPEWAVKTYLRGREVAKNDTEFSPQLIQLYTQSGQQDKVMGETLRLLQDDEHQLPFVRNMLQNSLQEDKDFEALEKELIGLVQKNPDRTVYSELLLWLQVQRRDFTGALVQAKALDRRGRTDGQRVLEVAEIARRNKDYESAIQGYDYLVREYRGKPFYALARQRLVQTREEQVRTTYPVNVAQLRGLLQEYQQVLQELGRTPETAPVLRSMAALMAFQLDEKEPAMKLLQEVIDMPRASLEVVDQAKIDLADIYLLRAEPWEATLLYSQVEKSHKDTPLGYEAKLRNARLSYFAGDFKLAKSHLDILKQATSREIANDAMQLSLLITDNTAMDTAGVALHDYAAVEQLVFQNKIPEALRGLDALLQKYPGHALQDDAWYLKAQLQRRTGDYPGAIGTLEKITANPKYDVLSDDALFLAASIQEENLQDRDKAQQLYNQMLVKYPGSIYVAEARKRFRKLRGDAVN</sequence>
<dbReference type="EMBL" id="FZNS01000003">
    <property type="protein sequence ID" value="SNR49477.1"/>
    <property type="molecule type" value="Genomic_DNA"/>
</dbReference>
<dbReference type="PANTHER" id="PTHR45586">
    <property type="entry name" value="TPR REPEAT-CONTAINING PROTEIN PA4667"/>
    <property type="match status" value="1"/>
</dbReference>
<gene>
    <name evidence="3" type="ORF">SAMN06269173_10339</name>
</gene>
<organism evidence="3 4">
    <name type="scientific">Hymenobacter mucosus</name>
    <dbReference type="NCBI Taxonomy" id="1411120"/>
    <lineage>
        <taxon>Bacteria</taxon>
        <taxon>Pseudomonadati</taxon>
        <taxon>Bacteroidota</taxon>
        <taxon>Cytophagia</taxon>
        <taxon>Cytophagales</taxon>
        <taxon>Hymenobacteraceae</taxon>
        <taxon>Hymenobacter</taxon>
    </lineage>
</organism>
<dbReference type="InterPro" id="IPR011990">
    <property type="entry name" value="TPR-like_helical_dom_sf"/>
</dbReference>
<evidence type="ECO:0000313" key="3">
    <source>
        <dbReference type="EMBL" id="SNR49477.1"/>
    </source>
</evidence>
<name>A0A238WSG7_9BACT</name>